<reference evidence="2" key="1">
    <citation type="submission" date="2013-02" db="EMBL/GenBank/DDBJ databases">
        <authorList>
            <consortium name="The Broad Institute Genome Sequencing Platform"/>
            <person name="Cuomo C."/>
            <person name="Becnel J."/>
            <person name="Sanscrainte N."/>
            <person name="Walker B."/>
            <person name="Young S.K."/>
            <person name="Zeng Q."/>
            <person name="Gargeya S."/>
            <person name="Fitzgerald M."/>
            <person name="Haas B."/>
            <person name="Abouelleil A."/>
            <person name="Alvarado L."/>
            <person name="Arachchi H.M."/>
            <person name="Berlin A.M."/>
            <person name="Chapman S.B."/>
            <person name="Dewar J."/>
            <person name="Goldberg J."/>
            <person name="Griggs A."/>
            <person name="Gujja S."/>
            <person name="Hansen M."/>
            <person name="Howarth C."/>
            <person name="Imamovic A."/>
            <person name="Larimer J."/>
            <person name="McCowan C."/>
            <person name="Murphy C."/>
            <person name="Neiman D."/>
            <person name="Pearson M."/>
            <person name="Priest M."/>
            <person name="Roberts A."/>
            <person name="Saif S."/>
            <person name="Shea T."/>
            <person name="Sisk P."/>
            <person name="Sykes S."/>
            <person name="Wortman J."/>
            <person name="Nusbaum C."/>
            <person name="Birren B."/>
        </authorList>
    </citation>
    <scope>NUCLEOTIDE SEQUENCE [LARGE SCALE GENOMIC DNA]</scope>
    <source>
        <strain evidence="2">PRA339</strain>
    </source>
</reference>
<evidence type="ECO:0000313" key="2">
    <source>
        <dbReference type="Proteomes" id="UP000030655"/>
    </source>
</evidence>
<evidence type="ECO:0000313" key="1">
    <source>
        <dbReference type="EMBL" id="KCZ80875.1"/>
    </source>
</evidence>
<organism evidence="1 2">
    <name type="scientific">Anncaliia algerae PRA339</name>
    <dbReference type="NCBI Taxonomy" id="1288291"/>
    <lineage>
        <taxon>Eukaryota</taxon>
        <taxon>Fungi</taxon>
        <taxon>Fungi incertae sedis</taxon>
        <taxon>Microsporidia</taxon>
        <taxon>Tubulinosematoidea</taxon>
        <taxon>Tubulinosematidae</taxon>
        <taxon>Anncaliia</taxon>
    </lineage>
</organism>
<proteinExistence type="predicted"/>
<dbReference type="Proteomes" id="UP000030655">
    <property type="component" value="Unassembled WGS sequence"/>
</dbReference>
<dbReference type="HOGENOM" id="CLU_509924_0_0_1"/>
<dbReference type="OrthoDB" id="10350391at2759"/>
<gene>
    <name evidence="1" type="ORF">H312_01703</name>
</gene>
<sequence length="534" mass="62752">MKLTYKEWLIKQKDTSLHRHSLLTLSLHEEFYKSKGTIPNEKNSVSVRSLNDYLSTKQNEFDLHKLKLALIDDKKINLSKIINFPYSHKNRTYYIVLLALIKNRTGLIEYLIKRNFINDINKKVISSFTLFHMILNTSLDPSICSALKPNTKFIIPSLFNLQYSALGSFYPVTRSVYKILLDIKKTISPEKELNLNIFRCKCNIRNEAKIIEQNKDNEEIWKDFEVTNERFDSIKSECAQFNKYKLTQEEKAIYNAFTVKPQVKPNLIYPIDLATMKNDEQEFNKLITVSPASLKYSKHAFYFCRDPTMGLKLYYYNVDYKDECILFHVHMNNFGMVVLLLGLGISKEYLRIAALLCVKMRHFSLLRLIMNSEKFRKDNAKSDKVILKLLCLAAVDEKNGKYELDTEIDSLEADYFKPEEIPCFSYELICDLSKFSHKPIYKNNLNFTDFADCSFNPKPILSFLKNLSWVRNKRWVETKAPWWWNSQEVHGKTYANTINKFDIVVRKKTRKEQILALCDVMMGCKCELDDIQFN</sequence>
<dbReference type="VEuPathDB" id="MicrosporidiaDB:H312_01703"/>
<name>A0A059F130_9MICR</name>
<accession>A0A059F130</accession>
<keyword evidence="2" id="KW-1185">Reference proteome</keyword>
<reference evidence="1 2" key="2">
    <citation type="submission" date="2014-03" db="EMBL/GenBank/DDBJ databases">
        <title>The Genome Sequence of Anncaliia algerae insect isolate PRA339.</title>
        <authorList>
            <consortium name="The Broad Institute Genome Sequencing Platform"/>
            <consortium name="The Broad Institute Genome Sequencing Center for Infectious Disease"/>
            <person name="Cuomo C."/>
            <person name="Becnel J."/>
            <person name="Sanscrainte N."/>
            <person name="Walker B."/>
            <person name="Young S.K."/>
            <person name="Zeng Q."/>
            <person name="Gargeya S."/>
            <person name="Fitzgerald M."/>
            <person name="Haas B."/>
            <person name="Abouelleil A."/>
            <person name="Alvarado L."/>
            <person name="Arachchi H.M."/>
            <person name="Berlin A.M."/>
            <person name="Chapman S.B."/>
            <person name="Dewar J."/>
            <person name="Goldberg J."/>
            <person name="Griggs A."/>
            <person name="Gujja S."/>
            <person name="Hansen M."/>
            <person name="Howarth C."/>
            <person name="Imamovic A."/>
            <person name="Larimer J."/>
            <person name="McCowan C."/>
            <person name="Murphy C."/>
            <person name="Neiman D."/>
            <person name="Pearson M."/>
            <person name="Priest M."/>
            <person name="Roberts A."/>
            <person name="Saif S."/>
            <person name="Shea T."/>
            <person name="Sisk P."/>
            <person name="Sykes S."/>
            <person name="Wortman J."/>
            <person name="Nusbaum C."/>
            <person name="Birren B."/>
        </authorList>
    </citation>
    <scope>NUCLEOTIDE SEQUENCE [LARGE SCALE GENOMIC DNA]</scope>
    <source>
        <strain evidence="1 2">PRA339</strain>
    </source>
</reference>
<dbReference type="AlphaFoldDB" id="A0A059F130"/>
<dbReference type="EMBL" id="KK365159">
    <property type="protein sequence ID" value="KCZ80875.1"/>
    <property type="molecule type" value="Genomic_DNA"/>
</dbReference>
<protein>
    <submittedName>
        <fullName evidence="1">Uncharacterized protein</fullName>
    </submittedName>
</protein>